<sequence length="177" mass="18204">GTGGGGKLSVSTFSCPEDEDLDEKFQPFKPVAPARPLRPPVALLSSTTDHSIDDEEKEGGGGGVGGQLSCKKTTDSNATTGPLTPNHLFDPQDEDDAFAQSGFKLVQDSKGVRVAATGALAKPDTKSSKHHSSTNSSEDRSGSRQASGGKTGVSAWTKFSSVTAGLFRNKGSSSSST</sequence>
<feature type="region of interest" description="Disordered" evidence="1">
    <location>
        <begin position="1"/>
        <end position="95"/>
    </location>
</feature>
<feature type="region of interest" description="Disordered" evidence="1">
    <location>
        <begin position="116"/>
        <end position="155"/>
    </location>
</feature>
<dbReference type="AlphaFoldDB" id="A0A7J6KHK7"/>
<dbReference type="EMBL" id="JABAHT010002871">
    <property type="protein sequence ID" value="KAF4646813.1"/>
    <property type="molecule type" value="Genomic_DNA"/>
</dbReference>
<evidence type="ECO:0000256" key="1">
    <source>
        <dbReference type="SAM" id="MobiDB-lite"/>
    </source>
</evidence>
<dbReference type="Proteomes" id="UP000570595">
    <property type="component" value="Unassembled WGS sequence"/>
</dbReference>
<evidence type="ECO:0000313" key="2">
    <source>
        <dbReference type="EMBL" id="KAF4646813.1"/>
    </source>
</evidence>
<feature type="non-terminal residue" evidence="2">
    <location>
        <position position="177"/>
    </location>
</feature>
<feature type="non-terminal residue" evidence="2">
    <location>
        <position position="1"/>
    </location>
</feature>
<dbReference type="OrthoDB" id="10558027at2759"/>
<proteinExistence type="predicted"/>
<evidence type="ECO:0000313" key="3">
    <source>
        <dbReference type="Proteomes" id="UP000570595"/>
    </source>
</evidence>
<feature type="compositionally biased region" description="Low complexity" evidence="1">
    <location>
        <begin position="31"/>
        <end position="44"/>
    </location>
</feature>
<gene>
    <name evidence="2" type="ORF">FOZ61_005112</name>
</gene>
<reference evidence="2 3" key="1">
    <citation type="submission" date="2020-04" db="EMBL/GenBank/DDBJ databases">
        <title>Perkinsus olseni comparative genomics.</title>
        <authorList>
            <person name="Bogema D.R."/>
        </authorList>
    </citation>
    <scope>NUCLEOTIDE SEQUENCE [LARGE SCALE GENOMIC DNA]</scope>
    <source>
        <strain evidence="2">ATCC PRA-179</strain>
    </source>
</reference>
<protein>
    <submittedName>
        <fullName evidence="2">Uncharacterized protein</fullName>
    </submittedName>
</protein>
<accession>A0A7J6KHK7</accession>
<name>A0A7J6KHK7_PEROL</name>
<comment type="caution">
    <text evidence="2">The sequence shown here is derived from an EMBL/GenBank/DDBJ whole genome shotgun (WGS) entry which is preliminary data.</text>
</comment>
<organism evidence="2 3">
    <name type="scientific">Perkinsus olseni</name>
    <name type="common">Perkinsus atlanticus</name>
    <dbReference type="NCBI Taxonomy" id="32597"/>
    <lineage>
        <taxon>Eukaryota</taxon>
        <taxon>Sar</taxon>
        <taxon>Alveolata</taxon>
        <taxon>Perkinsozoa</taxon>
        <taxon>Perkinsea</taxon>
        <taxon>Perkinsida</taxon>
        <taxon>Perkinsidae</taxon>
        <taxon>Perkinsus</taxon>
    </lineage>
</organism>